<dbReference type="Proteomes" id="UP001597112">
    <property type="component" value="Unassembled WGS sequence"/>
</dbReference>
<keyword evidence="5" id="KW-0732">Signal</keyword>
<evidence type="ECO:0000256" key="4">
    <source>
        <dbReference type="PROSITE-ProRule" id="PRU10040"/>
    </source>
</evidence>
<protein>
    <recommendedName>
        <fullName evidence="5">Pectinesterase</fullName>
        <ecNumber evidence="5">3.1.1.11</ecNumber>
    </recommendedName>
</protein>
<accession>A0ABW3KC59</accession>
<feature type="domain" description="Pectinesterase catalytic" evidence="6">
    <location>
        <begin position="24"/>
        <end position="308"/>
    </location>
</feature>
<comment type="catalytic activity">
    <reaction evidence="5">
        <text>[(1-&gt;4)-alpha-D-galacturonosyl methyl ester](n) + n H2O = [(1-&gt;4)-alpha-D-galacturonosyl](n) + n methanol + n H(+)</text>
        <dbReference type="Rhea" id="RHEA:22380"/>
        <dbReference type="Rhea" id="RHEA-COMP:14570"/>
        <dbReference type="Rhea" id="RHEA-COMP:14573"/>
        <dbReference type="ChEBI" id="CHEBI:15377"/>
        <dbReference type="ChEBI" id="CHEBI:15378"/>
        <dbReference type="ChEBI" id="CHEBI:17790"/>
        <dbReference type="ChEBI" id="CHEBI:140522"/>
        <dbReference type="ChEBI" id="CHEBI:140523"/>
        <dbReference type="EC" id="3.1.1.11"/>
    </reaction>
</comment>
<proteinExistence type="inferred from homology"/>
<dbReference type="PROSITE" id="PS00503">
    <property type="entry name" value="PECTINESTERASE_2"/>
    <property type="match status" value="1"/>
</dbReference>
<comment type="caution">
    <text evidence="7">The sequence shown here is derived from an EMBL/GenBank/DDBJ whole genome shotgun (WGS) entry which is preliminary data.</text>
</comment>
<comment type="similarity">
    <text evidence="1">Belongs to the pectinesterase family.</text>
</comment>
<keyword evidence="8" id="KW-1185">Reference proteome</keyword>
<dbReference type="PANTHER" id="PTHR31321">
    <property type="entry name" value="ACYL-COA THIOESTER HYDROLASE YBHC-RELATED"/>
    <property type="match status" value="1"/>
</dbReference>
<dbReference type="EMBL" id="JBHTKA010000016">
    <property type="protein sequence ID" value="MFD1003652.1"/>
    <property type="molecule type" value="Genomic_DNA"/>
</dbReference>
<dbReference type="EC" id="3.1.1.11" evidence="5"/>
<reference evidence="8" key="1">
    <citation type="journal article" date="2019" name="Int. J. Syst. Evol. Microbiol.">
        <title>The Global Catalogue of Microorganisms (GCM) 10K type strain sequencing project: providing services to taxonomists for standard genome sequencing and annotation.</title>
        <authorList>
            <consortium name="The Broad Institute Genomics Platform"/>
            <consortium name="The Broad Institute Genome Sequencing Center for Infectious Disease"/>
            <person name="Wu L."/>
            <person name="Ma J."/>
        </authorList>
    </citation>
    <scope>NUCLEOTIDE SEQUENCE [LARGE SCALE GENOMIC DNA]</scope>
    <source>
        <strain evidence="8">CCUG 58938</strain>
    </source>
</reference>
<gene>
    <name evidence="7" type="ORF">ACFQ21_30280</name>
</gene>
<feature type="chain" id="PRO_5044965288" description="Pectinesterase" evidence="5">
    <location>
        <begin position="19"/>
        <end position="317"/>
    </location>
</feature>
<evidence type="ECO:0000313" key="7">
    <source>
        <dbReference type="EMBL" id="MFD1003652.1"/>
    </source>
</evidence>
<keyword evidence="2 5" id="KW-0378">Hydrolase</keyword>
<dbReference type="InterPro" id="IPR012334">
    <property type="entry name" value="Pectin_lyas_fold"/>
</dbReference>
<organism evidence="7 8">
    <name type="scientific">Ohtaekwangia kribbensis</name>
    <dbReference type="NCBI Taxonomy" id="688913"/>
    <lineage>
        <taxon>Bacteria</taxon>
        <taxon>Pseudomonadati</taxon>
        <taxon>Bacteroidota</taxon>
        <taxon>Cytophagia</taxon>
        <taxon>Cytophagales</taxon>
        <taxon>Fulvivirgaceae</taxon>
        <taxon>Ohtaekwangia</taxon>
    </lineage>
</organism>
<evidence type="ECO:0000259" key="6">
    <source>
        <dbReference type="Pfam" id="PF01095"/>
    </source>
</evidence>
<evidence type="ECO:0000256" key="1">
    <source>
        <dbReference type="ARBA" id="ARBA00008891"/>
    </source>
</evidence>
<dbReference type="SUPFAM" id="SSF51126">
    <property type="entry name" value="Pectin lyase-like"/>
    <property type="match status" value="1"/>
</dbReference>
<evidence type="ECO:0000256" key="3">
    <source>
        <dbReference type="ARBA" id="ARBA00023085"/>
    </source>
</evidence>
<dbReference type="Pfam" id="PF01095">
    <property type="entry name" value="Pectinesterase"/>
    <property type="match status" value="1"/>
</dbReference>
<evidence type="ECO:0000256" key="5">
    <source>
        <dbReference type="RuleBase" id="RU000589"/>
    </source>
</evidence>
<feature type="signal peptide" evidence="5">
    <location>
        <begin position="1"/>
        <end position="18"/>
    </location>
</feature>
<dbReference type="Gene3D" id="2.160.20.10">
    <property type="entry name" value="Single-stranded right-handed beta-helix, Pectin lyase-like"/>
    <property type="match status" value="1"/>
</dbReference>
<evidence type="ECO:0000313" key="8">
    <source>
        <dbReference type="Proteomes" id="UP001597112"/>
    </source>
</evidence>
<dbReference type="InterPro" id="IPR000070">
    <property type="entry name" value="Pectinesterase_cat"/>
</dbReference>
<dbReference type="PANTHER" id="PTHR31321:SF57">
    <property type="entry name" value="PECTINESTERASE 53-RELATED"/>
    <property type="match status" value="1"/>
</dbReference>
<keyword evidence="3 5" id="KW-0063">Aspartyl esterase</keyword>
<dbReference type="RefSeq" id="WP_377586570.1">
    <property type="nucleotide sequence ID" value="NZ_JBHTKA010000016.1"/>
</dbReference>
<evidence type="ECO:0000256" key="2">
    <source>
        <dbReference type="ARBA" id="ARBA00022801"/>
    </source>
</evidence>
<dbReference type="InterPro" id="IPR011050">
    <property type="entry name" value="Pectin_lyase_fold/virulence"/>
</dbReference>
<dbReference type="InterPro" id="IPR033131">
    <property type="entry name" value="Pectinesterase_Asp_AS"/>
</dbReference>
<feature type="active site" evidence="4">
    <location>
        <position position="179"/>
    </location>
</feature>
<name>A0ABW3KC59_9BACT</name>
<sequence>MRRCIFILILVFPMFLQAQVKYDFTVAADGTGTFRTVQEAINAVPDFRKNQTTIYIRNGIYKEKLVLPTCKTNVKFVGEDVMKTILTFDDFAQKKNRFGEEMGTTGSSSFFVFGDDFTAENITFENSAGAVGQAVAVRIDGDRVTFRNCRFLGNQDTLYPHGEKSRQYYKDCYIEGTVDFIFGWSTAVFDGCTIFCKSNGYVTAASTLQETPYGFVFINSKITGSAAEGSFYLGRPWRPFAKTVFVNCYLDKQIKPEGWHNWDKKDAEKTAYYAEYKSKGPGADDKARVSWSHQLTDEEVKAFTVEKIFGDWGVVVR</sequence>
<comment type="pathway">
    <text evidence="5">Glycan metabolism; pectin degradation; 2-dehydro-3-deoxy-D-gluconate from pectin: step 1/5.</text>
</comment>